<reference evidence="2 3" key="1">
    <citation type="submission" date="2019-02" db="EMBL/GenBank/DDBJ databases">
        <title>Genome sequencing of the rare red list fungi Phellinidium pouzarii.</title>
        <authorList>
            <person name="Buettner E."/>
            <person name="Kellner H."/>
        </authorList>
    </citation>
    <scope>NUCLEOTIDE SEQUENCE [LARGE SCALE GENOMIC DNA]</scope>
    <source>
        <strain evidence="2 3">DSM 108285</strain>
    </source>
</reference>
<organism evidence="2 3">
    <name type="scientific">Phellinidium pouzarii</name>
    <dbReference type="NCBI Taxonomy" id="167371"/>
    <lineage>
        <taxon>Eukaryota</taxon>
        <taxon>Fungi</taxon>
        <taxon>Dikarya</taxon>
        <taxon>Basidiomycota</taxon>
        <taxon>Agaricomycotina</taxon>
        <taxon>Agaricomycetes</taxon>
        <taxon>Hymenochaetales</taxon>
        <taxon>Hymenochaetaceae</taxon>
        <taxon>Phellinidium</taxon>
    </lineage>
</organism>
<proteinExistence type="predicted"/>
<name>A0A4S4LJB9_9AGAM</name>
<dbReference type="Proteomes" id="UP000308199">
    <property type="component" value="Unassembled WGS sequence"/>
</dbReference>
<evidence type="ECO:0000313" key="2">
    <source>
        <dbReference type="EMBL" id="THH12144.1"/>
    </source>
</evidence>
<accession>A0A4S4LJB9</accession>
<evidence type="ECO:0000313" key="3">
    <source>
        <dbReference type="Proteomes" id="UP000308199"/>
    </source>
</evidence>
<dbReference type="OrthoDB" id="3349961at2759"/>
<feature type="region of interest" description="Disordered" evidence="1">
    <location>
        <begin position="54"/>
        <end position="74"/>
    </location>
</feature>
<dbReference type="EMBL" id="SGPK01000003">
    <property type="protein sequence ID" value="THH12144.1"/>
    <property type="molecule type" value="Genomic_DNA"/>
</dbReference>
<dbReference type="AlphaFoldDB" id="A0A4S4LJB9"/>
<protein>
    <submittedName>
        <fullName evidence="2">Uncharacterized protein</fullName>
    </submittedName>
</protein>
<keyword evidence="3" id="KW-1185">Reference proteome</keyword>
<sequence length="160" mass="17899">MRAFSLRRRDAPWEVVDHKVVQSVPTFYDDEGEDVDILRLSAAETRGTYVFELHSGGDKKRSSRNKGPVPSANAKASIARTEAELNGRKALIFARQQLLAEVAKRDYNVLLQEGWCLTVLRKGKRTRIEVQYNGRGALACGKPAFRPRQPPFMDLLGSAA</sequence>
<comment type="caution">
    <text evidence="2">The sequence shown here is derived from an EMBL/GenBank/DDBJ whole genome shotgun (WGS) entry which is preliminary data.</text>
</comment>
<evidence type="ECO:0000256" key="1">
    <source>
        <dbReference type="SAM" id="MobiDB-lite"/>
    </source>
</evidence>
<gene>
    <name evidence="2" type="ORF">EW145_g167</name>
</gene>